<gene>
    <name evidence="9" type="ORF">L228DRAFT_115449</name>
</gene>
<evidence type="ECO:0000256" key="5">
    <source>
        <dbReference type="ARBA" id="ARBA00023163"/>
    </source>
</evidence>
<keyword evidence="3" id="KW-0156">Chromatin regulator</keyword>
<keyword evidence="5" id="KW-0804">Transcription</keyword>
<dbReference type="Proteomes" id="UP000076632">
    <property type="component" value="Unassembled WGS sequence"/>
</dbReference>
<evidence type="ECO:0000256" key="6">
    <source>
        <dbReference type="ARBA" id="ARBA00023242"/>
    </source>
</evidence>
<feature type="compositionally biased region" description="Acidic residues" evidence="8">
    <location>
        <begin position="230"/>
        <end position="260"/>
    </location>
</feature>
<organism evidence="9 10">
    <name type="scientific">Xylona heveae (strain CBS 132557 / TC161)</name>
    <dbReference type="NCBI Taxonomy" id="1328760"/>
    <lineage>
        <taxon>Eukaryota</taxon>
        <taxon>Fungi</taxon>
        <taxon>Dikarya</taxon>
        <taxon>Ascomycota</taxon>
        <taxon>Pezizomycotina</taxon>
        <taxon>Xylonomycetes</taxon>
        <taxon>Xylonales</taxon>
        <taxon>Xylonaceae</taxon>
        <taxon>Xylona</taxon>
    </lineage>
</organism>
<keyword evidence="10" id="KW-1185">Reference proteome</keyword>
<reference evidence="9 10" key="1">
    <citation type="journal article" date="2016" name="Fungal Biol.">
        <title>The genome of Xylona heveae provides a window into fungal endophytism.</title>
        <authorList>
            <person name="Gazis R."/>
            <person name="Kuo A."/>
            <person name="Riley R."/>
            <person name="LaButti K."/>
            <person name="Lipzen A."/>
            <person name="Lin J."/>
            <person name="Amirebrahimi M."/>
            <person name="Hesse C.N."/>
            <person name="Spatafora J.W."/>
            <person name="Henrissat B."/>
            <person name="Hainaut M."/>
            <person name="Grigoriev I.V."/>
            <person name="Hibbett D.S."/>
        </authorList>
    </citation>
    <scope>NUCLEOTIDE SEQUENCE [LARGE SCALE GENOMIC DNA]</scope>
    <source>
        <strain evidence="9 10">TC161</strain>
    </source>
</reference>
<evidence type="ECO:0000313" key="9">
    <source>
        <dbReference type="EMBL" id="KZF23397.1"/>
    </source>
</evidence>
<dbReference type="PANTHER" id="PTHR13581">
    <property type="entry name" value="MRG-BINDING PROTEIN"/>
    <property type="match status" value="1"/>
</dbReference>
<protein>
    <submittedName>
        <fullName evidence="9">CT20-domain-containing protein</fullName>
    </submittedName>
</protein>
<dbReference type="GO" id="GO:0006357">
    <property type="term" value="P:regulation of transcription by RNA polymerase II"/>
    <property type="evidence" value="ECO:0007669"/>
    <property type="project" value="TreeGrafter"/>
</dbReference>
<keyword evidence="4" id="KW-0805">Transcription regulation</keyword>
<keyword evidence="6" id="KW-0539">Nucleus</keyword>
<evidence type="ECO:0000256" key="3">
    <source>
        <dbReference type="ARBA" id="ARBA00022853"/>
    </source>
</evidence>
<proteinExistence type="inferred from homology"/>
<evidence type="ECO:0000256" key="2">
    <source>
        <dbReference type="ARBA" id="ARBA00007117"/>
    </source>
</evidence>
<dbReference type="GO" id="GO:0006325">
    <property type="term" value="P:chromatin organization"/>
    <property type="evidence" value="ECO:0007669"/>
    <property type="project" value="UniProtKB-KW"/>
</dbReference>
<dbReference type="GeneID" id="28894077"/>
<evidence type="ECO:0000313" key="10">
    <source>
        <dbReference type="Proteomes" id="UP000076632"/>
    </source>
</evidence>
<accession>A0A161TCA2</accession>
<evidence type="ECO:0000256" key="7">
    <source>
        <dbReference type="ARBA" id="ARBA00025178"/>
    </source>
</evidence>
<feature type="region of interest" description="Disordered" evidence="8">
    <location>
        <begin position="143"/>
        <end position="294"/>
    </location>
</feature>
<comment type="subcellular location">
    <subcellularLocation>
        <location evidence="1">Nucleus</location>
    </subcellularLocation>
</comment>
<dbReference type="GO" id="GO:0035267">
    <property type="term" value="C:NuA4 histone acetyltransferase complex"/>
    <property type="evidence" value="ECO:0007669"/>
    <property type="project" value="TreeGrafter"/>
</dbReference>
<dbReference type="RefSeq" id="XP_018188952.1">
    <property type="nucleotide sequence ID" value="XM_018328940.1"/>
</dbReference>
<dbReference type="Pfam" id="PF07904">
    <property type="entry name" value="Eaf7"/>
    <property type="match status" value="1"/>
</dbReference>
<dbReference type="GO" id="GO:0005634">
    <property type="term" value="C:nucleus"/>
    <property type="evidence" value="ECO:0007669"/>
    <property type="project" value="UniProtKB-SubCell"/>
</dbReference>
<comment type="function">
    <text evidence="7">Component of the NuA4 histone acetyltransferase complex which is involved in transcriptional activation of selected genes principally by acetylation of nucleosomal histone H4 and H2A. The NuA4 complex is also involved in DNA repair.</text>
</comment>
<sequence length="294" mass="32978">MPPKKKARGPSRSRESQSVAATPGRSELSTADVVSDLWTDEQETSLFKGMVRWKPVGMHKHFRMIAISQQLRNHGYTSPADGHTRIPGIWKKLESLYNMEALDERENSFIDEDAEETDPVTERFYEFKLPEDEYGELQFERRLAEEPSSSPPMLNYLQPSAPKRGARSATRGRASTLDETEEEPMSSPAPSRQRKGTRPVRGSRVGTRSRAHAEEKPSTKRKSGRIASTVEEDEAEGSAEEEEEESEEESEKEESAEESAAESPTPTPRTPAKAARGSRSRKSQGGTRRSTRKK</sequence>
<dbReference type="STRING" id="1328760.A0A161TCA2"/>
<comment type="similarity">
    <text evidence="2">Belongs to the EAF7 family.</text>
</comment>
<dbReference type="InParanoid" id="A0A161TCA2"/>
<dbReference type="OMA" id="QHTRIPY"/>
<evidence type="ECO:0000256" key="4">
    <source>
        <dbReference type="ARBA" id="ARBA00023015"/>
    </source>
</evidence>
<dbReference type="PANTHER" id="PTHR13581:SF5">
    <property type="entry name" value="MRG_MORF4L-BINDING PROTEIN"/>
    <property type="match status" value="1"/>
</dbReference>
<evidence type="ECO:0000256" key="8">
    <source>
        <dbReference type="SAM" id="MobiDB-lite"/>
    </source>
</evidence>
<name>A0A161TCA2_XYLHT</name>
<dbReference type="InterPro" id="IPR012423">
    <property type="entry name" value="Eaf7/MRGBP"/>
</dbReference>
<evidence type="ECO:0000256" key="1">
    <source>
        <dbReference type="ARBA" id="ARBA00004123"/>
    </source>
</evidence>
<dbReference type="AlphaFoldDB" id="A0A161TCA2"/>
<dbReference type="OrthoDB" id="5595141at2759"/>
<dbReference type="EMBL" id="KV407457">
    <property type="protein sequence ID" value="KZF23397.1"/>
    <property type="molecule type" value="Genomic_DNA"/>
</dbReference>
<feature type="compositionally biased region" description="Basic residues" evidence="8">
    <location>
        <begin position="1"/>
        <end position="11"/>
    </location>
</feature>
<feature type="region of interest" description="Disordered" evidence="8">
    <location>
        <begin position="1"/>
        <end position="31"/>
    </location>
</feature>